<dbReference type="Proteomes" id="UP000002218">
    <property type="component" value="Chromosome"/>
</dbReference>
<keyword evidence="1" id="KW-0812">Transmembrane</keyword>
<accession>C8X9L8</accession>
<reference evidence="3" key="1">
    <citation type="submission" date="2009-09" db="EMBL/GenBank/DDBJ databases">
        <title>The complete genome of Nakamurella multipartita DSM 44233.</title>
        <authorList>
            <consortium name="US DOE Joint Genome Institute (JGI-PGF)"/>
            <person name="Lucas S."/>
            <person name="Copeland A."/>
            <person name="Lapidus A."/>
            <person name="Glavina del Rio T."/>
            <person name="Dalin E."/>
            <person name="Tice H."/>
            <person name="Bruce D."/>
            <person name="Goodwin L."/>
            <person name="Pitluck S."/>
            <person name="Kyrpides N."/>
            <person name="Mavromatis K."/>
            <person name="Ivanova N."/>
            <person name="Ovchinnikova G."/>
            <person name="Sims D."/>
            <person name="Meincke L."/>
            <person name="Brettin T."/>
            <person name="Detter J.C."/>
            <person name="Han C."/>
            <person name="Larimer F."/>
            <person name="Land M."/>
            <person name="Hauser L."/>
            <person name="Markowitz V."/>
            <person name="Cheng J.-F."/>
            <person name="Hugenholtz P."/>
            <person name="Woyke T."/>
            <person name="Wu D."/>
            <person name="Klenk H.-P."/>
            <person name="Eisen J.A."/>
        </authorList>
    </citation>
    <scope>NUCLEOTIDE SEQUENCE [LARGE SCALE GENOMIC DNA]</scope>
    <source>
        <strain evidence="3">ATCC 700099 / DSM 44233 / CIP 104796 / JCM 9543 / NBRC 105858 / Y-104</strain>
    </source>
</reference>
<dbReference type="STRING" id="479431.Namu_2831"/>
<dbReference type="EMBL" id="CP001737">
    <property type="protein sequence ID" value="ACV79176.1"/>
    <property type="molecule type" value="Genomic_DNA"/>
</dbReference>
<organism evidence="2 3">
    <name type="scientific">Nakamurella multipartita (strain ATCC 700099 / DSM 44233 / CIP 104796 / JCM 9543 / NBRC 105858 / Y-104)</name>
    <name type="common">Microsphaera multipartita</name>
    <dbReference type="NCBI Taxonomy" id="479431"/>
    <lineage>
        <taxon>Bacteria</taxon>
        <taxon>Bacillati</taxon>
        <taxon>Actinomycetota</taxon>
        <taxon>Actinomycetes</taxon>
        <taxon>Nakamurellales</taxon>
        <taxon>Nakamurellaceae</taxon>
        <taxon>Nakamurella</taxon>
    </lineage>
</organism>
<keyword evidence="1" id="KW-0472">Membrane</keyword>
<reference evidence="2 3" key="2">
    <citation type="journal article" date="2010" name="Stand. Genomic Sci.">
        <title>Complete genome sequence of Nakamurella multipartita type strain (Y-104).</title>
        <authorList>
            <person name="Tice H."/>
            <person name="Mayilraj S."/>
            <person name="Sims D."/>
            <person name="Lapidus A."/>
            <person name="Nolan M."/>
            <person name="Lucas S."/>
            <person name="Glavina Del Rio T."/>
            <person name="Copeland A."/>
            <person name="Cheng J.F."/>
            <person name="Meincke L."/>
            <person name="Bruce D."/>
            <person name="Goodwin L."/>
            <person name="Pitluck S."/>
            <person name="Ivanova N."/>
            <person name="Mavromatis K."/>
            <person name="Ovchinnikova G."/>
            <person name="Pati A."/>
            <person name="Chen A."/>
            <person name="Palaniappan K."/>
            <person name="Land M."/>
            <person name="Hauser L."/>
            <person name="Chang Y.J."/>
            <person name="Jeffries C.D."/>
            <person name="Detter J.C."/>
            <person name="Brettin T."/>
            <person name="Rohde M."/>
            <person name="Goker M."/>
            <person name="Bristow J."/>
            <person name="Eisen J.A."/>
            <person name="Markowitz V."/>
            <person name="Hugenholtz P."/>
            <person name="Kyrpides N.C."/>
            <person name="Klenk H.P."/>
            <person name="Chen F."/>
        </authorList>
    </citation>
    <scope>NUCLEOTIDE SEQUENCE [LARGE SCALE GENOMIC DNA]</scope>
    <source>
        <strain evidence="3">ATCC 700099 / DSM 44233 / CIP 104796 / JCM 9543 / NBRC 105858 / Y-104</strain>
    </source>
</reference>
<evidence type="ECO:0000313" key="2">
    <source>
        <dbReference type="EMBL" id="ACV79176.1"/>
    </source>
</evidence>
<dbReference type="AlphaFoldDB" id="C8X9L8"/>
<keyword evidence="1" id="KW-1133">Transmembrane helix</keyword>
<dbReference type="Pfam" id="PF19684">
    <property type="entry name" value="DUF6186"/>
    <property type="match status" value="1"/>
</dbReference>
<feature type="transmembrane region" description="Helical" evidence="1">
    <location>
        <begin position="47"/>
        <end position="65"/>
    </location>
</feature>
<dbReference type="InterPro" id="IPR046177">
    <property type="entry name" value="DUF6186"/>
</dbReference>
<gene>
    <name evidence="2" type="ordered locus">Namu_2831</name>
</gene>
<keyword evidence="3" id="KW-1185">Reference proteome</keyword>
<proteinExistence type="predicted"/>
<name>C8X9L8_NAKMY</name>
<sequence length="68" mass="7731">MGVKQVFLAGYLLIGIALALLMLLSHRRPTAVARVSEMADAATRRRLGRVIVLVVWWWMGWHFLVRSA</sequence>
<dbReference type="InParanoid" id="C8X9L8"/>
<dbReference type="KEGG" id="nml:Namu_2831"/>
<evidence type="ECO:0000313" key="3">
    <source>
        <dbReference type="Proteomes" id="UP000002218"/>
    </source>
</evidence>
<dbReference type="RefSeq" id="WP_015748055.1">
    <property type="nucleotide sequence ID" value="NC_013235.1"/>
</dbReference>
<evidence type="ECO:0000256" key="1">
    <source>
        <dbReference type="SAM" id="Phobius"/>
    </source>
</evidence>
<feature type="transmembrane region" description="Helical" evidence="1">
    <location>
        <begin position="6"/>
        <end position="26"/>
    </location>
</feature>
<protein>
    <submittedName>
        <fullName evidence="2">Uncharacterized protein</fullName>
    </submittedName>
</protein>
<dbReference type="HOGENOM" id="CLU_205103_0_0_11"/>
<dbReference type="eggNOG" id="ENOG5033FCK">
    <property type="taxonomic scope" value="Bacteria"/>
</dbReference>